<evidence type="ECO:0000313" key="3">
    <source>
        <dbReference type="Proteomes" id="UP000583944"/>
    </source>
</evidence>
<comment type="caution">
    <text evidence="2">The sequence shown here is derived from an EMBL/GenBank/DDBJ whole genome shotgun (WGS) entry which is preliminary data.</text>
</comment>
<gene>
    <name evidence="2" type="ORF">ECC02_003564</name>
</gene>
<keyword evidence="1" id="KW-0472">Membrane</keyword>
<dbReference type="Proteomes" id="UP000583944">
    <property type="component" value="Unassembled WGS sequence"/>
</dbReference>
<feature type="transmembrane region" description="Helical" evidence="1">
    <location>
        <begin position="60"/>
        <end position="82"/>
    </location>
</feature>
<dbReference type="EMBL" id="JABDHM010000020">
    <property type="protein sequence ID" value="KAF5223286.1"/>
    <property type="molecule type" value="Genomic_DNA"/>
</dbReference>
<accession>A0A7J6YA42</accession>
<sequence length="224" mass="24432">MLLLFIYLLFAGATTFPSFVFFIAVESVREGVVYFACICDISSFSATARSMRVPSRRWRLFLNYVVRGIVWWVGAFLVGQIYPDSVKIYVMVTVLLGIFTSLDYGPREQTMDVNVCGASKSNRTGATANGTDVAVVNDTAAVAVVNYNGVAACQGVSAVEKQRVVFAALKGIGTPQALRAIQDEKLREEIICSPLDASFCCCGSGKRFARCCRLLQEELRGCGL</sequence>
<name>A0A7J6YA42_TRYCR</name>
<reference evidence="2 3" key="1">
    <citation type="journal article" date="2019" name="Genome Biol. Evol.">
        <title>Nanopore Sequencing Significantly Improves Genome Assembly of the Protozoan Parasite Trypanosoma cruzi.</title>
        <authorList>
            <person name="Diaz-Viraque F."/>
            <person name="Pita S."/>
            <person name="Greif G."/>
            <person name="de Souza R.C.M."/>
            <person name="Iraola G."/>
            <person name="Robello C."/>
        </authorList>
    </citation>
    <scope>NUCLEOTIDE SEQUENCE [LARGE SCALE GENOMIC DNA]</scope>
    <source>
        <strain evidence="2 3">Berenice</strain>
    </source>
</reference>
<organism evidence="2 3">
    <name type="scientific">Trypanosoma cruzi</name>
    <dbReference type="NCBI Taxonomy" id="5693"/>
    <lineage>
        <taxon>Eukaryota</taxon>
        <taxon>Discoba</taxon>
        <taxon>Euglenozoa</taxon>
        <taxon>Kinetoplastea</taxon>
        <taxon>Metakinetoplastina</taxon>
        <taxon>Trypanosomatida</taxon>
        <taxon>Trypanosomatidae</taxon>
        <taxon>Trypanosoma</taxon>
        <taxon>Schizotrypanum</taxon>
    </lineage>
</organism>
<protein>
    <submittedName>
        <fullName evidence="2">Uncharacterized protein</fullName>
    </submittedName>
</protein>
<dbReference type="VEuPathDB" id="TriTrypDB:BCY84_03221"/>
<dbReference type="AlphaFoldDB" id="A0A7J6YA42"/>
<evidence type="ECO:0000313" key="2">
    <source>
        <dbReference type="EMBL" id="KAF5223286.1"/>
    </source>
</evidence>
<keyword evidence="1" id="KW-0812">Transmembrane</keyword>
<keyword evidence="1" id="KW-1133">Transmembrane helix</keyword>
<proteinExistence type="predicted"/>
<evidence type="ECO:0000256" key="1">
    <source>
        <dbReference type="SAM" id="Phobius"/>
    </source>
</evidence>
<dbReference type="VEuPathDB" id="TriTrypDB:ECC02_003564"/>